<dbReference type="AlphaFoldDB" id="A0A0N5CE62"/>
<sequence length="177" mass="19878">MDVNANGGVRIRLDNDEVEKLIKILIHHPSLHVGTPRERESDEINDLLELSNKIEKLDGNLVCSCKAIRSVVKQSGANFEDILKMINNERRMRENCFSLLNKRISNMERLLMDKIVELEDIIRKMSSNNGGTSPNTKEADNANLSISTDSTRGVSGSSYTQSDDNVIEEDCNENSKN</sequence>
<accession>A0A0N5CE62</accession>
<keyword evidence="2" id="KW-1185">Reference proteome</keyword>
<evidence type="ECO:0000313" key="2">
    <source>
        <dbReference type="Proteomes" id="UP000046392"/>
    </source>
</evidence>
<name>A0A0N5CE62_STREA</name>
<feature type="compositionally biased region" description="Polar residues" evidence="1">
    <location>
        <begin position="126"/>
        <end position="164"/>
    </location>
</feature>
<organism evidence="2 3">
    <name type="scientific">Strongyloides papillosus</name>
    <name type="common">Intestinal threadworm</name>
    <dbReference type="NCBI Taxonomy" id="174720"/>
    <lineage>
        <taxon>Eukaryota</taxon>
        <taxon>Metazoa</taxon>
        <taxon>Ecdysozoa</taxon>
        <taxon>Nematoda</taxon>
        <taxon>Chromadorea</taxon>
        <taxon>Rhabditida</taxon>
        <taxon>Tylenchina</taxon>
        <taxon>Panagrolaimomorpha</taxon>
        <taxon>Strongyloidoidea</taxon>
        <taxon>Strongyloididae</taxon>
        <taxon>Strongyloides</taxon>
    </lineage>
</organism>
<feature type="region of interest" description="Disordered" evidence="1">
    <location>
        <begin position="126"/>
        <end position="177"/>
    </location>
</feature>
<proteinExistence type="predicted"/>
<dbReference type="WBParaSite" id="SPAL_0001615300.1">
    <property type="protein sequence ID" value="SPAL_0001615300.1"/>
    <property type="gene ID" value="SPAL_0001615300"/>
</dbReference>
<dbReference type="Proteomes" id="UP000046392">
    <property type="component" value="Unplaced"/>
</dbReference>
<protein>
    <submittedName>
        <fullName evidence="3">Biogenesis of lysosome-related organelles complex 1 subunit 7</fullName>
    </submittedName>
</protein>
<feature type="compositionally biased region" description="Acidic residues" evidence="1">
    <location>
        <begin position="165"/>
        <end position="177"/>
    </location>
</feature>
<evidence type="ECO:0000256" key="1">
    <source>
        <dbReference type="SAM" id="MobiDB-lite"/>
    </source>
</evidence>
<evidence type="ECO:0000313" key="3">
    <source>
        <dbReference type="WBParaSite" id="SPAL_0001615300.1"/>
    </source>
</evidence>
<reference evidence="3" key="1">
    <citation type="submission" date="2017-02" db="UniProtKB">
        <authorList>
            <consortium name="WormBaseParasite"/>
        </authorList>
    </citation>
    <scope>IDENTIFICATION</scope>
</reference>